<comment type="caution">
    <text evidence="2">The sequence shown here is derived from an EMBL/GenBank/DDBJ whole genome shotgun (WGS) entry which is preliminary data.</text>
</comment>
<protein>
    <submittedName>
        <fullName evidence="2">Uncharacterized protein</fullName>
    </submittedName>
</protein>
<feature type="region of interest" description="Disordered" evidence="1">
    <location>
        <begin position="102"/>
        <end position="146"/>
    </location>
</feature>
<gene>
    <name evidence="2" type="ORF">PPROV_000898000</name>
</gene>
<evidence type="ECO:0000256" key="1">
    <source>
        <dbReference type="SAM" id="MobiDB-lite"/>
    </source>
</evidence>
<feature type="compositionally biased region" description="Basic and acidic residues" evidence="1">
    <location>
        <begin position="102"/>
        <end position="116"/>
    </location>
</feature>
<sequence length="163" mass="17915">MVLLRQTLEERDELAEAYRKRFALMAHESSTSALTSEAFLVCMRNVDPDKSEFANRLLMAKGFGKLSDVDGGDIKGDIPKPEDTCDVNEFVERIRKGVLKRAEGSKSLDRRERKLAAMESSAGGAEALSTSSLTASQKKAQKAMKKARASIKLSMLPSFAGKR</sequence>
<proteinExistence type="predicted"/>
<evidence type="ECO:0000313" key="3">
    <source>
        <dbReference type="Proteomes" id="UP000660262"/>
    </source>
</evidence>
<dbReference type="Proteomes" id="UP000660262">
    <property type="component" value="Unassembled WGS sequence"/>
</dbReference>
<keyword evidence="3" id="KW-1185">Reference proteome</keyword>
<feature type="compositionally biased region" description="Low complexity" evidence="1">
    <location>
        <begin position="117"/>
        <end position="138"/>
    </location>
</feature>
<dbReference type="AlphaFoldDB" id="A0A830HTE2"/>
<name>A0A830HTE2_9CHLO</name>
<dbReference type="EMBL" id="BNJQ01000028">
    <property type="protein sequence ID" value="GHP10248.1"/>
    <property type="molecule type" value="Genomic_DNA"/>
</dbReference>
<accession>A0A830HTE2</accession>
<evidence type="ECO:0000313" key="2">
    <source>
        <dbReference type="EMBL" id="GHP10248.1"/>
    </source>
</evidence>
<reference evidence="2" key="1">
    <citation type="submission" date="2020-10" db="EMBL/GenBank/DDBJ databases">
        <title>Unveiling of a novel bifunctional photoreceptor, Dualchrome1, isolated from a cosmopolitan green alga.</title>
        <authorList>
            <person name="Suzuki S."/>
            <person name="Kawachi M."/>
        </authorList>
    </citation>
    <scope>NUCLEOTIDE SEQUENCE</scope>
    <source>
        <strain evidence="2">NIES 2893</strain>
    </source>
</reference>
<organism evidence="2 3">
    <name type="scientific">Pycnococcus provasolii</name>
    <dbReference type="NCBI Taxonomy" id="41880"/>
    <lineage>
        <taxon>Eukaryota</taxon>
        <taxon>Viridiplantae</taxon>
        <taxon>Chlorophyta</taxon>
        <taxon>Pseudoscourfieldiophyceae</taxon>
        <taxon>Pseudoscourfieldiales</taxon>
        <taxon>Pycnococcaceae</taxon>
        <taxon>Pycnococcus</taxon>
    </lineage>
</organism>